<organism evidence="1 2">
    <name type="scientific">Trypanosoma equiperdum</name>
    <dbReference type="NCBI Taxonomy" id="5694"/>
    <lineage>
        <taxon>Eukaryota</taxon>
        <taxon>Discoba</taxon>
        <taxon>Euglenozoa</taxon>
        <taxon>Kinetoplastea</taxon>
        <taxon>Metakinetoplastina</taxon>
        <taxon>Trypanosomatida</taxon>
        <taxon>Trypanosomatidae</taxon>
        <taxon>Trypanosoma</taxon>
    </lineage>
</organism>
<dbReference type="AlphaFoldDB" id="A0A1G4IBM3"/>
<dbReference type="RefSeq" id="XP_067080524.1">
    <property type="nucleotide sequence ID" value="XM_067224423.1"/>
</dbReference>
<reference evidence="1" key="1">
    <citation type="submission" date="2016-09" db="EMBL/GenBank/DDBJ databases">
        <authorList>
            <person name="Hebert L."/>
            <person name="Moumen B."/>
        </authorList>
    </citation>
    <scope>NUCLEOTIDE SEQUENCE [LARGE SCALE GENOMIC DNA]</scope>
    <source>
        <strain evidence="1">OVI</strain>
    </source>
</reference>
<dbReference type="EMBL" id="CZPT02001254">
    <property type="protein sequence ID" value="SCU69574.1"/>
    <property type="molecule type" value="Genomic_DNA"/>
</dbReference>
<dbReference type="GeneID" id="92375080"/>
<dbReference type="VEuPathDB" id="TriTrypDB:TEOVI_000114000"/>
<evidence type="ECO:0000313" key="2">
    <source>
        <dbReference type="Proteomes" id="UP000195570"/>
    </source>
</evidence>
<sequence>MRTGRLLRCLGNELSVPLGSHTAVLSRVFCPKIQSPELASLAVETIEVIPQLDLLHTVAVLDIFSRHGIRHEPLMLGCLWKVFKAEPPTSLCQGHASLMQGFAVRTATAFRIMCQHGLVHDPQLVAIALGRCTECAPHMTLGSVVDVYEAVKEWDRKFFSIAEAALHSGGASEEQMDDVSSDSPTLFSSQPNMMDVLCGELESRLISVAREDYEASVQDAERLLGSLAAVGVATGDVVLALCQLIKPLKVTADSLLKMMVSLHQVHMRVVDVLDYNANDWDIQSARRELVRTLTAKLLSLRSRGSFARHCDRQLVVGFRRLFEKYPALADDAPQLWDAVRAVRVPQKEVMKMNEPCRFLGGELFKGKYAVKVKPVTTSAAEVERFVPPQFKTWSGPSVGNNRHKSPKTPRVVGFGVQKISKDYIKMKRKKFAPSVW</sequence>
<proteinExistence type="predicted"/>
<keyword evidence="2" id="KW-1185">Reference proteome</keyword>
<accession>A0A1G4IBM3</accession>
<protein>
    <submittedName>
        <fullName evidence="1">Uncharacterized protein</fullName>
    </submittedName>
</protein>
<evidence type="ECO:0000313" key="1">
    <source>
        <dbReference type="EMBL" id="SCU69574.1"/>
    </source>
</evidence>
<comment type="caution">
    <text evidence="1">The sequence shown here is derived from an EMBL/GenBank/DDBJ whole genome shotgun (WGS) entry which is preliminary data.</text>
</comment>
<name>A0A1G4IBM3_TRYEQ</name>
<dbReference type="Proteomes" id="UP000195570">
    <property type="component" value="Unassembled WGS sequence"/>
</dbReference>
<gene>
    <name evidence="1" type="ORF">TEOVI_000114000</name>
</gene>